<keyword evidence="1" id="KW-1133">Transmembrane helix</keyword>
<gene>
    <name evidence="2" type="ORF">G5C66_20070</name>
</gene>
<dbReference type="EMBL" id="JAALAA010000019">
    <property type="protein sequence ID" value="NGN95020.1"/>
    <property type="molecule type" value="Genomic_DNA"/>
</dbReference>
<dbReference type="Pfam" id="PF10825">
    <property type="entry name" value="DUF2752"/>
    <property type="match status" value="1"/>
</dbReference>
<accession>A0A6M1R4P5</accession>
<dbReference type="RefSeq" id="WP_165112702.1">
    <property type="nucleotide sequence ID" value="NZ_JAALAA010000019.1"/>
</dbReference>
<feature type="transmembrane region" description="Helical" evidence="1">
    <location>
        <begin position="81"/>
        <end position="100"/>
    </location>
</feature>
<keyword evidence="1" id="KW-0472">Membrane</keyword>
<protein>
    <submittedName>
        <fullName evidence="2">DUF2752 domain-containing protein</fullName>
    </submittedName>
</protein>
<name>A0A6M1R4P5_9ACTN</name>
<reference evidence="2 3" key="1">
    <citation type="submission" date="2020-02" db="EMBL/GenBank/DDBJ databases">
        <title>Whole-genome analyses of novel actinobacteria.</title>
        <authorList>
            <person name="Sahin N."/>
        </authorList>
    </citation>
    <scope>NUCLEOTIDE SEQUENCE [LARGE SCALE GENOMIC DNA]</scope>
    <source>
        <strain evidence="2 3">KC13</strain>
    </source>
</reference>
<dbReference type="Proteomes" id="UP000483261">
    <property type="component" value="Unassembled WGS sequence"/>
</dbReference>
<evidence type="ECO:0000256" key="1">
    <source>
        <dbReference type="SAM" id="Phobius"/>
    </source>
</evidence>
<dbReference type="InterPro" id="IPR021215">
    <property type="entry name" value="DUF2752"/>
</dbReference>
<sequence>MPTVSPSPDLRQRAAAVSSTEVTAAIGVGGIVIAALLPAGGIEDGPVICPFRALTGLPCPGCGLTRSWVYLMHGDVGSSLASNWFGPVLIAAIVVLAVVAGRSRLSGRRPADLDKLVKNPVVLGLFALFVAHGAVRLILTMTGVIDPI</sequence>
<proteinExistence type="predicted"/>
<evidence type="ECO:0000313" key="2">
    <source>
        <dbReference type="EMBL" id="NGN95020.1"/>
    </source>
</evidence>
<evidence type="ECO:0000313" key="3">
    <source>
        <dbReference type="Proteomes" id="UP000483261"/>
    </source>
</evidence>
<feature type="transmembrane region" description="Helical" evidence="1">
    <location>
        <begin position="121"/>
        <end position="145"/>
    </location>
</feature>
<keyword evidence="1" id="KW-0812">Transmembrane</keyword>
<comment type="caution">
    <text evidence="2">The sequence shown here is derived from an EMBL/GenBank/DDBJ whole genome shotgun (WGS) entry which is preliminary data.</text>
</comment>
<organism evidence="2 3">
    <name type="scientific">Nocardioides turkmenicus</name>
    <dbReference type="NCBI Taxonomy" id="2711220"/>
    <lineage>
        <taxon>Bacteria</taxon>
        <taxon>Bacillati</taxon>
        <taxon>Actinomycetota</taxon>
        <taxon>Actinomycetes</taxon>
        <taxon>Propionibacteriales</taxon>
        <taxon>Nocardioidaceae</taxon>
        <taxon>Nocardioides</taxon>
    </lineage>
</organism>
<dbReference type="AlphaFoldDB" id="A0A6M1R4P5"/>
<keyword evidence="3" id="KW-1185">Reference proteome</keyword>